<evidence type="ECO:0000313" key="2">
    <source>
        <dbReference type="Proteomes" id="UP001345219"/>
    </source>
</evidence>
<protein>
    <submittedName>
        <fullName evidence="1">Uncharacterized protein</fullName>
    </submittedName>
</protein>
<organism evidence="1 2">
    <name type="scientific">Trapa incisa</name>
    <dbReference type="NCBI Taxonomy" id="236973"/>
    <lineage>
        <taxon>Eukaryota</taxon>
        <taxon>Viridiplantae</taxon>
        <taxon>Streptophyta</taxon>
        <taxon>Embryophyta</taxon>
        <taxon>Tracheophyta</taxon>
        <taxon>Spermatophyta</taxon>
        <taxon>Magnoliopsida</taxon>
        <taxon>eudicotyledons</taxon>
        <taxon>Gunneridae</taxon>
        <taxon>Pentapetalae</taxon>
        <taxon>rosids</taxon>
        <taxon>malvids</taxon>
        <taxon>Myrtales</taxon>
        <taxon>Lythraceae</taxon>
        <taxon>Trapa</taxon>
    </lineage>
</organism>
<dbReference type="AlphaFoldDB" id="A0AAN7PSS2"/>
<gene>
    <name evidence="1" type="ORF">SAY87_021982</name>
</gene>
<sequence length="139" mass="15418">MALSSFNFLSVRSYVSAEFHSQEFLPANYHWSIQFKKGPNLVENRLLITKKFITRLQQLNTVHMITPEVGIRLGLLLKDAFAFGATSLRGLCLQAKGAGSVLSFSTGSIALSKHVVETTKYFSLTVSFGSVKQFGRLEV</sequence>
<comment type="caution">
    <text evidence="1">The sequence shown here is derived from an EMBL/GenBank/DDBJ whole genome shotgun (WGS) entry which is preliminary data.</text>
</comment>
<accession>A0AAN7PSS2</accession>
<dbReference type="EMBL" id="JAXIOK010000016">
    <property type="protein sequence ID" value="KAK4753184.1"/>
    <property type="molecule type" value="Genomic_DNA"/>
</dbReference>
<keyword evidence="2" id="KW-1185">Reference proteome</keyword>
<dbReference type="Proteomes" id="UP001345219">
    <property type="component" value="Chromosome 16"/>
</dbReference>
<name>A0AAN7PSS2_9MYRT</name>
<evidence type="ECO:0000313" key="1">
    <source>
        <dbReference type="EMBL" id="KAK4753184.1"/>
    </source>
</evidence>
<reference evidence="1 2" key="1">
    <citation type="journal article" date="2023" name="Hortic Res">
        <title>Pangenome of water caltrop reveals structural variations and asymmetric subgenome divergence after allopolyploidization.</title>
        <authorList>
            <person name="Zhang X."/>
            <person name="Chen Y."/>
            <person name="Wang L."/>
            <person name="Yuan Y."/>
            <person name="Fang M."/>
            <person name="Shi L."/>
            <person name="Lu R."/>
            <person name="Comes H.P."/>
            <person name="Ma Y."/>
            <person name="Chen Y."/>
            <person name="Huang G."/>
            <person name="Zhou Y."/>
            <person name="Zheng Z."/>
            <person name="Qiu Y."/>
        </authorList>
    </citation>
    <scope>NUCLEOTIDE SEQUENCE [LARGE SCALE GENOMIC DNA]</scope>
    <source>
        <tissue evidence="1">Roots</tissue>
    </source>
</reference>
<proteinExistence type="predicted"/>